<gene>
    <name evidence="1" type="ORF">KIN20_024276</name>
</gene>
<comment type="caution">
    <text evidence="1">The sequence shown here is derived from an EMBL/GenBank/DDBJ whole genome shotgun (WGS) entry which is preliminary data.</text>
</comment>
<evidence type="ECO:0000313" key="2">
    <source>
        <dbReference type="Proteomes" id="UP001196413"/>
    </source>
</evidence>
<dbReference type="EMBL" id="JAHQIW010004899">
    <property type="protein sequence ID" value="KAJ1364232.1"/>
    <property type="molecule type" value="Genomic_DNA"/>
</dbReference>
<reference evidence="1" key="1">
    <citation type="submission" date="2021-06" db="EMBL/GenBank/DDBJ databases">
        <title>Parelaphostrongylus tenuis whole genome reference sequence.</title>
        <authorList>
            <person name="Garwood T.J."/>
            <person name="Larsen P.A."/>
            <person name="Fountain-Jones N.M."/>
            <person name="Garbe J.R."/>
            <person name="Macchietto M.G."/>
            <person name="Kania S.A."/>
            <person name="Gerhold R.W."/>
            <person name="Richards J.E."/>
            <person name="Wolf T.M."/>
        </authorList>
    </citation>
    <scope>NUCLEOTIDE SEQUENCE</scope>
    <source>
        <strain evidence="1">MNPRO001-30</strain>
        <tissue evidence="1">Meninges</tissue>
    </source>
</reference>
<dbReference type="GO" id="GO:0003676">
    <property type="term" value="F:nucleic acid binding"/>
    <property type="evidence" value="ECO:0007669"/>
    <property type="project" value="InterPro"/>
</dbReference>
<evidence type="ECO:0000313" key="1">
    <source>
        <dbReference type="EMBL" id="KAJ1364232.1"/>
    </source>
</evidence>
<name>A0AAD5MTA2_PARTN</name>
<dbReference type="Proteomes" id="UP001196413">
    <property type="component" value="Unassembled WGS sequence"/>
</dbReference>
<dbReference type="AlphaFoldDB" id="A0AAD5MTA2"/>
<accession>A0AAD5MTA2</accession>
<proteinExistence type="predicted"/>
<organism evidence="1 2">
    <name type="scientific">Parelaphostrongylus tenuis</name>
    <name type="common">Meningeal worm</name>
    <dbReference type="NCBI Taxonomy" id="148309"/>
    <lineage>
        <taxon>Eukaryota</taxon>
        <taxon>Metazoa</taxon>
        <taxon>Ecdysozoa</taxon>
        <taxon>Nematoda</taxon>
        <taxon>Chromadorea</taxon>
        <taxon>Rhabditida</taxon>
        <taxon>Rhabditina</taxon>
        <taxon>Rhabditomorpha</taxon>
        <taxon>Strongyloidea</taxon>
        <taxon>Metastrongylidae</taxon>
        <taxon>Parelaphostrongylus</taxon>
    </lineage>
</organism>
<sequence>MGVNDALKEKYATVIRQKRTLFQQDNVKPHTAEKNKEKIYDLEGVEILSRPTHSTDATSSDCGTISATMQNFLRTPI</sequence>
<dbReference type="InterPro" id="IPR036397">
    <property type="entry name" value="RNaseH_sf"/>
</dbReference>
<protein>
    <recommendedName>
        <fullName evidence="3">Transposase</fullName>
    </recommendedName>
</protein>
<evidence type="ECO:0008006" key="3">
    <source>
        <dbReference type="Google" id="ProtNLM"/>
    </source>
</evidence>
<keyword evidence="2" id="KW-1185">Reference proteome</keyword>
<dbReference type="Gene3D" id="3.30.420.10">
    <property type="entry name" value="Ribonuclease H-like superfamily/Ribonuclease H"/>
    <property type="match status" value="1"/>
</dbReference>